<dbReference type="Proteomes" id="UP000179118">
    <property type="component" value="Unassembled WGS sequence"/>
</dbReference>
<gene>
    <name evidence="2" type="ORF">A3D51_02990</name>
</gene>
<evidence type="ECO:0000313" key="2">
    <source>
        <dbReference type="EMBL" id="OHA80962.1"/>
    </source>
</evidence>
<reference evidence="2 3" key="1">
    <citation type="journal article" date="2016" name="Nat. Commun.">
        <title>Thousands of microbial genomes shed light on interconnected biogeochemical processes in an aquifer system.</title>
        <authorList>
            <person name="Anantharaman K."/>
            <person name="Brown C.T."/>
            <person name="Hug L.A."/>
            <person name="Sharon I."/>
            <person name="Castelle C.J."/>
            <person name="Probst A.J."/>
            <person name="Thomas B.C."/>
            <person name="Singh A."/>
            <person name="Wilkins M.J."/>
            <person name="Karaoz U."/>
            <person name="Brodie E.L."/>
            <person name="Williams K.H."/>
            <person name="Hubbard S.S."/>
            <person name="Banfield J.F."/>
        </authorList>
    </citation>
    <scope>NUCLEOTIDE SEQUENCE [LARGE SCALE GENOMIC DNA]</scope>
</reference>
<sequence>MHISTIFGEIKMLKKLFLMSTGTVGLIGASGYLLATKNGLSAESLAVFMLGLMAFVWSGALLLSRHDRQNKRNRILRDLDLDTGYQVFSKTFLTHGTQFVLSLRDLNTGEEYIAGIGSTFYPPNGFKEEKLPDGRIFLIPTAKSLVLAVMERGEPVFTPTV</sequence>
<keyword evidence="1" id="KW-0472">Membrane</keyword>
<proteinExistence type="predicted"/>
<name>A0A1G2S8R4_9BACT</name>
<keyword evidence="1" id="KW-0812">Transmembrane</keyword>
<comment type="caution">
    <text evidence="2">The sequence shown here is derived from an EMBL/GenBank/DDBJ whole genome shotgun (WGS) entry which is preliminary data.</text>
</comment>
<evidence type="ECO:0000313" key="3">
    <source>
        <dbReference type="Proteomes" id="UP000179118"/>
    </source>
</evidence>
<keyword evidence="1" id="KW-1133">Transmembrane helix</keyword>
<dbReference type="AlphaFoldDB" id="A0A1G2S8R4"/>
<dbReference type="EMBL" id="MHUT01000012">
    <property type="protein sequence ID" value="OHA80962.1"/>
    <property type="molecule type" value="Genomic_DNA"/>
</dbReference>
<feature type="transmembrane region" description="Helical" evidence="1">
    <location>
        <begin position="45"/>
        <end position="64"/>
    </location>
</feature>
<protein>
    <submittedName>
        <fullName evidence="2">Uncharacterized protein</fullName>
    </submittedName>
</protein>
<accession>A0A1G2S8R4</accession>
<evidence type="ECO:0000256" key="1">
    <source>
        <dbReference type="SAM" id="Phobius"/>
    </source>
</evidence>
<organism evidence="2 3">
    <name type="scientific">Candidatus Yonathbacteria bacterium RIFCSPHIGHO2_02_FULL_44_14</name>
    <dbReference type="NCBI Taxonomy" id="1802724"/>
    <lineage>
        <taxon>Bacteria</taxon>
        <taxon>Candidatus Yonathiibacteriota</taxon>
    </lineage>
</organism>